<organism evidence="12 13">
    <name type="scientific">Caenorhabditis nigoni</name>
    <dbReference type="NCBI Taxonomy" id="1611254"/>
    <lineage>
        <taxon>Eukaryota</taxon>
        <taxon>Metazoa</taxon>
        <taxon>Ecdysozoa</taxon>
        <taxon>Nematoda</taxon>
        <taxon>Chromadorea</taxon>
        <taxon>Rhabditida</taxon>
        <taxon>Rhabditina</taxon>
        <taxon>Rhabditomorpha</taxon>
        <taxon>Rhabditoidea</taxon>
        <taxon>Rhabditidae</taxon>
        <taxon>Peloderinae</taxon>
        <taxon>Caenorhabditis</taxon>
    </lineage>
</organism>
<protein>
    <recommendedName>
        <fullName evidence="11">HMG box domain-containing protein</fullName>
    </recommendedName>
</protein>
<feature type="region of interest" description="Disordered" evidence="10">
    <location>
        <begin position="217"/>
        <end position="253"/>
    </location>
</feature>
<evidence type="ECO:0000256" key="3">
    <source>
        <dbReference type="ARBA" id="ARBA00022687"/>
    </source>
</evidence>
<dbReference type="SMART" id="SM00398">
    <property type="entry name" value="HMG"/>
    <property type="match status" value="1"/>
</dbReference>
<comment type="subcellular location">
    <subcellularLocation>
        <location evidence="1">Nucleus</location>
    </subcellularLocation>
</comment>
<evidence type="ECO:0000256" key="7">
    <source>
        <dbReference type="ARBA" id="ARBA00023163"/>
    </source>
</evidence>
<evidence type="ECO:0000256" key="8">
    <source>
        <dbReference type="ARBA" id="ARBA00023242"/>
    </source>
</evidence>
<evidence type="ECO:0000256" key="5">
    <source>
        <dbReference type="ARBA" id="ARBA00023125"/>
    </source>
</evidence>
<accession>A0A2G5UB64</accession>
<dbReference type="AlphaFoldDB" id="A0A2G5UB64"/>
<evidence type="ECO:0000313" key="12">
    <source>
        <dbReference type="EMBL" id="PIC36683.1"/>
    </source>
</evidence>
<dbReference type="PANTHER" id="PTHR10373">
    <property type="entry name" value="TRANSCRIPTION FACTOR 7 FAMILY MEMBER"/>
    <property type="match status" value="1"/>
</dbReference>
<dbReference type="Proteomes" id="UP000230233">
    <property type="component" value="Chromosome IV"/>
</dbReference>
<evidence type="ECO:0000256" key="9">
    <source>
        <dbReference type="PROSITE-ProRule" id="PRU00267"/>
    </source>
</evidence>
<gene>
    <name evidence="12" type="primary">Cnig_chr_IV.g15591</name>
    <name evidence="12" type="ORF">B9Z55_015591</name>
</gene>
<sequence>MAHPNLPFNIDLLIRDQVQYPDQNLSIPIEMRQGGGPGPSLYQTLVLMNYQRNMNSPEDVVAPEDINNVVQQNPPVEDVPYVKEPSKSPEKEENQRIKKPLNAFMRFAYENRPKLGAEPGTRFAQINKIMGQKWKELSPEERQKYVEIAEKEREEHKMKYPGWSPAENYGKAKTKKRTRKIIDEKRKPEKRCRARFGMENQHLWCFKCLSKKRCTYQESSTSSGNSTSTGSDADQFPNSTPKILKILTQESVN</sequence>
<name>A0A2G5UB64_9PELO</name>
<dbReference type="Pfam" id="PF00505">
    <property type="entry name" value="HMG_box"/>
    <property type="match status" value="1"/>
</dbReference>
<dbReference type="SMART" id="SM01366">
    <property type="entry name" value="c-clamp"/>
    <property type="match status" value="1"/>
</dbReference>
<evidence type="ECO:0000313" key="13">
    <source>
        <dbReference type="Proteomes" id="UP000230233"/>
    </source>
</evidence>
<reference evidence="13" key="1">
    <citation type="submission" date="2017-10" db="EMBL/GenBank/DDBJ databases">
        <title>Rapid genome shrinkage in a self-fertile nematode reveals novel sperm competition proteins.</title>
        <authorList>
            <person name="Yin D."/>
            <person name="Schwarz E.M."/>
            <person name="Thomas C.G."/>
            <person name="Felde R.L."/>
            <person name="Korf I.F."/>
            <person name="Cutter A.D."/>
            <person name="Schartner C.M."/>
            <person name="Ralston E.J."/>
            <person name="Meyer B.J."/>
            <person name="Haag E.S."/>
        </authorList>
    </citation>
    <scope>NUCLEOTIDE SEQUENCE [LARGE SCALE GENOMIC DNA]</scope>
    <source>
        <strain evidence="13">JU1422</strain>
    </source>
</reference>
<dbReference type="SUPFAM" id="SSF47095">
    <property type="entry name" value="HMG-box"/>
    <property type="match status" value="1"/>
</dbReference>
<feature type="DNA-binding region" description="HMG box" evidence="9">
    <location>
        <begin position="97"/>
        <end position="164"/>
    </location>
</feature>
<evidence type="ECO:0000256" key="4">
    <source>
        <dbReference type="ARBA" id="ARBA00023015"/>
    </source>
</evidence>
<comment type="similarity">
    <text evidence="2">Belongs to the TCF/LEF family.</text>
</comment>
<proteinExistence type="inferred from homology"/>
<keyword evidence="7" id="KW-0804">Transcription</keyword>
<dbReference type="GO" id="GO:1990907">
    <property type="term" value="C:beta-catenin-TCF complex"/>
    <property type="evidence" value="ECO:0007669"/>
    <property type="project" value="TreeGrafter"/>
</dbReference>
<evidence type="ECO:0000259" key="11">
    <source>
        <dbReference type="PROSITE" id="PS50118"/>
    </source>
</evidence>
<evidence type="ECO:0000256" key="2">
    <source>
        <dbReference type="ARBA" id="ARBA00006569"/>
    </source>
</evidence>
<dbReference type="OrthoDB" id="2307332at2759"/>
<feature type="domain" description="HMG box" evidence="11">
    <location>
        <begin position="97"/>
        <end position="164"/>
    </location>
</feature>
<feature type="compositionally biased region" description="Low complexity" evidence="10">
    <location>
        <begin position="219"/>
        <end position="231"/>
    </location>
</feature>
<feature type="region of interest" description="Disordered" evidence="10">
    <location>
        <begin position="74"/>
        <end position="96"/>
    </location>
</feature>
<dbReference type="PANTHER" id="PTHR10373:SF38">
    <property type="entry name" value="PROTEIN PANGOLIN, ISOFORM J"/>
    <property type="match status" value="1"/>
</dbReference>
<dbReference type="EMBL" id="PDUG01000004">
    <property type="protein sequence ID" value="PIC36683.1"/>
    <property type="molecule type" value="Genomic_DNA"/>
</dbReference>
<feature type="compositionally biased region" description="Basic and acidic residues" evidence="10">
    <location>
        <begin position="80"/>
        <end position="96"/>
    </location>
</feature>
<dbReference type="InterPro" id="IPR024940">
    <property type="entry name" value="TCF/LEF"/>
</dbReference>
<keyword evidence="13" id="KW-1185">Reference proteome</keyword>
<dbReference type="Gene3D" id="1.10.30.10">
    <property type="entry name" value="High mobility group box domain"/>
    <property type="match status" value="1"/>
</dbReference>
<dbReference type="GO" id="GO:0060070">
    <property type="term" value="P:canonical Wnt signaling pathway"/>
    <property type="evidence" value="ECO:0007669"/>
    <property type="project" value="TreeGrafter"/>
</dbReference>
<comment type="caution">
    <text evidence="12">The sequence shown here is derived from an EMBL/GenBank/DDBJ whole genome shotgun (WGS) entry which is preliminary data.</text>
</comment>
<dbReference type="GO" id="GO:0000981">
    <property type="term" value="F:DNA-binding transcription factor activity, RNA polymerase II-specific"/>
    <property type="evidence" value="ECO:0007669"/>
    <property type="project" value="TreeGrafter"/>
</dbReference>
<dbReference type="InterPro" id="IPR009071">
    <property type="entry name" value="HMG_box_dom"/>
</dbReference>
<evidence type="ECO:0000256" key="10">
    <source>
        <dbReference type="SAM" id="MobiDB-lite"/>
    </source>
</evidence>
<keyword evidence="8 9" id="KW-0539">Nucleus</keyword>
<keyword evidence="6" id="KW-0010">Activator</keyword>
<keyword evidence="3" id="KW-0879">Wnt signaling pathway</keyword>
<dbReference type="InterPro" id="IPR036910">
    <property type="entry name" value="HMG_box_dom_sf"/>
</dbReference>
<dbReference type="GO" id="GO:0000785">
    <property type="term" value="C:chromatin"/>
    <property type="evidence" value="ECO:0007669"/>
    <property type="project" value="TreeGrafter"/>
</dbReference>
<evidence type="ECO:0000256" key="1">
    <source>
        <dbReference type="ARBA" id="ARBA00004123"/>
    </source>
</evidence>
<keyword evidence="4" id="KW-0805">Transcription regulation</keyword>
<evidence type="ECO:0000256" key="6">
    <source>
        <dbReference type="ARBA" id="ARBA00023159"/>
    </source>
</evidence>
<dbReference type="PROSITE" id="PS50118">
    <property type="entry name" value="HMG_BOX_2"/>
    <property type="match status" value="1"/>
</dbReference>
<keyword evidence="5 9" id="KW-0238">DNA-binding</keyword>
<dbReference type="GO" id="GO:0000978">
    <property type="term" value="F:RNA polymerase II cis-regulatory region sequence-specific DNA binding"/>
    <property type="evidence" value="ECO:0007669"/>
    <property type="project" value="TreeGrafter"/>
</dbReference>